<proteinExistence type="predicted"/>
<evidence type="ECO:0000256" key="1">
    <source>
        <dbReference type="SAM" id="Phobius"/>
    </source>
</evidence>
<evidence type="ECO:0008006" key="4">
    <source>
        <dbReference type="Google" id="ProtNLM"/>
    </source>
</evidence>
<feature type="transmembrane region" description="Helical" evidence="1">
    <location>
        <begin position="97"/>
        <end position="119"/>
    </location>
</feature>
<comment type="caution">
    <text evidence="2">The sequence shown here is derived from an EMBL/GenBank/DDBJ whole genome shotgun (WGS) entry which is preliminary data.</text>
</comment>
<feature type="transmembrane region" description="Helical" evidence="1">
    <location>
        <begin position="52"/>
        <end position="77"/>
    </location>
</feature>
<dbReference type="OrthoDB" id="6898915at2"/>
<organism evidence="2 3">
    <name type="scientific">Stutzerimonas stutzeri</name>
    <name type="common">Pseudomonas stutzeri</name>
    <dbReference type="NCBI Taxonomy" id="316"/>
    <lineage>
        <taxon>Bacteria</taxon>
        <taxon>Pseudomonadati</taxon>
        <taxon>Pseudomonadota</taxon>
        <taxon>Gammaproteobacteria</taxon>
        <taxon>Pseudomonadales</taxon>
        <taxon>Pseudomonadaceae</taxon>
        <taxon>Stutzerimonas</taxon>
    </lineage>
</organism>
<dbReference type="EMBL" id="JYHV01000011">
    <property type="protein sequence ID" value="KJH83318.1"/>
    <property type="molecule type" value="Genomic_DNA"/>
</dbReference>
<dbReference type="RefSeq" id="WP_045160828.1">
    <property type="nucleotide sequence ID" value="NZ_JYHV01000011.1"/>
</dbReference>
<accession>A0A0D9AQP9</accession>
<gene>
    <name evidence="2" type="ORF">UF78_04445</name>
</gene>
<reference evidence="2 3" key="1">
    <citation type="submission" date="2015-02" db="EMBL/GenBank/DDBJ databases">
        <title>Draft genome sequence of Pseudomonas stutzeri NT0128 isolated from wheat (Triticum turgidum) rhizosphere.</title>
        <authorList>
            <person name="Tovi N."/>
            <person name="Frenk S."/>
            <person name="Hadar Y."/>
            <person name="Minz D."/>
        </authorList>
    </citation>
    <scope>NUCLEOTIDE SEQUENCE [LARGE SCALE GENOMIC DNA]</scope>
    <source>
        <strain evidence="2 3">NT0128</strain>
    </source>
</reference>
<keyword evidence="1" id="KW-0812">Transmembrane</keyword>
<dbReference type="AlphaFoldDB" id="A0A0D9AQP9"/>
<evidence type="ECO:0000313" key="3">
    <source>
        <dbReference type="Proteomes" id="UP000032487"/>
    </source>
</evidence>
<evidence type="ECO:0000313" key="2">
    <source>
        <dbReference type="EMBL" id="KJH83318.1"/>
    </source>
</evidence>
<dbReference type="Proteomes" id="UP000032487">
    <property type="component" value="Unassembled WGS sequence"/>
</dbReference>
<dbReference type="PATRIC" id="fig|316.101.peg.473"/>
<protein>
    <recommendedName>
        <fullName evidence="4">DUF4870 domain-containing protein</fullName>
    </recommendedName>
</protein>
<feature type="transmembrane region" description="Helical" evidence="1">
    <location>
        <begin position="16"/>
        <end position="40"/>
    </location>
</feature>
<sequence length="144" mass="16212">METTKKDKYISATTPLLIFLSGLIDVWVMLIAPVILYFVYRRFALSYAQLTALKIFDLSISLLALAFALGLVNSSLLIVARDFQVEIPLVSSGFSKYLIGISVLGYYFIYLIVFTVLSFRQKIASPYFSFKIFEALRGKRVVAG</sequence>
<keyword evidence="1" id="KW-0472">Membrane</keyword>
<name>A0A0D9AQP9_STUST</name>
<keyword evidence="1" id="KW-1133">Transmembrane helix</keyword>